<organism evidence="2 3">
    <name type="scientific">Scytalidium lignicola</name>
    <name type="common">Hyphomycete</name>
    <dbReference type="NCBI Taxonomy" id="5539"/>
    <lineage>
        <taxon>Eukaryota</taxon>
        <taxon>Fungi</taxon>
        <taxon>Dikarya</taxon>
        <taxon>Ascomycota</taxon>
        <taxon>Pezizomycotina</taxon>
        <taxon>Leotiomycetes</taxon>
        <taxon>Leotiomycetes incertae sedis</taxon>
        <taxon>Scytalidium</taxon>
    </lineage>
</organism>
<feature type="non-terminal residue" evidence="2">
    <location>
        <position position="98"/>
    </location>
</feature>
<accession>A0A3E2HFY5</accession>
<evidence type="ECO:0000256" key="1">
    <source>
        <dbReference type="SAM" id="SignalP"/>
    </source>
</evidence>
<feature type="chain" id="PRO_5017804960" evidence="1">
    <location>
        <begin position="20"/>
        <end position="98"/>
    </location>
</feature>
<keyword evidence="3" id="KW-1185">Reference proteome</keyword>
<evidence type="ECO:0000313" key="2">
    <source>
        <dbReference type="EMBL" id="RFU32309.1"/>
    </source>
</evidence>
<feature type="non-terminal residue" evidence="2">
    <location>
        <position position="1"/>
    </location>
</feature>
<reference evidence="2 3" key="1">
    <citation type="submission" date="2018-05" db="EMBL/GenBank/DDBJ databases">
        <title>Draft genome sequence of Scytalidium lignicola DSM 105466, a ubiquitous saprotrophic fungus.</title>
        <authorList>
            <person name="Buettner E."/>
            <person name="Gebauer A.M."/>
            <person name="Hofrichter M."/>
            <person name="Liers C."/>
            <person name="Kellner H."/>
        </authorList>
    </citation>
    <scope>NUCLEOTIDE SEQUENCE [LARGE SCALE GENOMIC DNA]</scope>
    <source>
        <strain evidence="2 3">DSM 105466</strain>
    </source>
</reference>
<gene>
    <name evidence="2" type="ORF">B7463_g4039</name>
</gene>
<keyword evidence="1" id="KW-0732">Signal</keyword>
<dbReference type="EMBL" id="NCSJ02000057">
    <property type="protein sequence ID" value="RFU32309.1"/>
    <property type="molecule type" value="Genomic_DNA"/>
</dbReference>
<dbReference type="AlphaFoldDB" id="A0A3E2HFY5"/>
<comment type="caution">
    <text evidence="2">The sequence shown here is derived from an EMBL/GenBank/DDBJ whole genome shotgun (WGS) entry which is preliminary data.</text>
</comment>
<proteinExistence type="predicted"/>
<dbReference type="Proteomes" id="UP000258309">
    <property type="component" value="Unassembled WGS sequence"/>
</dbReference>
<evidence type="ECO:0000313" key="3">
    <source>
        <dbReference type="Proteomes" id="UP000258309"/>
    </source>
</evidence>
<name>A0A3E2HFY5_SCYLI</name>
<protein>
    <submittedName>
        <fullName evidence="2">Uncharacterized protein</fullName>
    </submittedName>
</protein>
<sequence>MRPSALSAALMLFVTPVFARAVKNPTTTIASPPPWYTLSPAEASMEDIKDLDALFPDDQRPIHTTVLMALTKETPGLVAGAVANRKDTEGDIKRAELR</sequence>
<feature type="signal peptide" evidence="1">
    <location>
        <begin position="1"/>
        <end position="19"/>
    </location>
</feature>